<name>A0ABS1UDA5_9PROT</name>
<accession>A0ABS1UDA5</accession>
<organism evidence="1 2">
    <name type="scientific">Belnapia arida</name>
    <dbReference type="NCBI Taxonomy" id="2804533"/>
    <lineage>
        <taxon>Bacteria</taxon>
        <taxon>Pseudomonadati</taxon>
        <taxon>Pseudomonadota</taxon>
        <taxon>Alphaproteobacteria</taxon>
        <taxon>Acetobacterales</taxon>
        <taxon>Roseomonadaceae</taxon>
        <taxon>Belnapia</taxon>
    </lineage>
</organism>
<evidence type="ECO:0000313" key="2">
    <source>
        <dbReference type="Proteomes" id="UP000660885"/>
    </source>
</evidence>
<proteinExistence type="predicted"/>
<evidence type="ECO:0000313" key="1">
    <source>
        <dbReference type="EMBL" id="MBL6082648.1"/>
    </source>
</evidence>
<protein>
    <submittedName>
        <fullName evidence="1">Uncharacterized protein</fullName>
    </submittedName>
</protein>
<keyword evidence="2" id="KW-1185">Reference proteome</keyword>
<dbReference type="Proteomes" id="UP000660885">
    <property type="component" value="Unassembled WGS sequence"/>
</dbReference>
<gene>
    <name evidence="1" type="ORF">JMJ56_32300</name>
</gene>
<sequence length="60" mass="6176">MTIGQKLDGSGITTPAEIGAALGMPAAEANKLLTRHQWQEGDVVLLKAAAAWLGICGSDQ</sequence>
<dbReference type="EMBL" id="JAETWB010000093">
    <property type="protein sequence ID" value="MBL6082648.1"/>
    <property type="molecule type" value="Genomic_DNA"/>
</dbReference>
<reference evidence="1 2" key="1">
    <citation type="submission" date="2021-01" db="EMBL/GenBank/DDBJ databases">
        <title>Belnapia mucosa sp. nov. and Belnapia arida sp. nov., isolated from the Tabernas Desert (Almeria, Spain).</title>
        <authorList>
            <person name="Molina-Menor E."/>
            <person name="Vidal-Verdu A."/>
            <person name="Calonge A."/>
            <person name="Satari L."/>
            <person name="Pereto J."/>
            <person name="Porcar M."/>
        </authorList>
    </citation>
    <scope>NUCLEOTIDE SEQUENCE [LARGE SCALE GENOMIC DNA]</scope>
    <source>
        <strain evidence="1 2">T18</strain>
    </source>
</reference>
<dbReference type="RefSeq" id="WP_202835981.1">
    <property type="nucleotide sequence ID" value="NZ_JAETWB010000093.1"/>
</dbReference>
<comment type="caution">
    <text evidence="1">The sequence shown here is derived from an EMBL/GenBank/DDBJ whole genome shotgun (WGS) entry which is preliminary data.</text>
</comment>